<dbReference type="EMBL" id="AUZJ01000042">
    <property type="protein sequence ID" value="ERF60513.1"/>
    <property type="molecule type" value="Genomic_DNA"/>
</dbReference>
<sequence>MQNKKLLTIAMFVCLCTIAFAEEPEEFKWEKVGGSKVAFICRVVLTNNLDMDFYAIGFDAIGYKGSVPSYGYVYYEIPPKDVPIFPMCGELGKFSQMIFNASDVRKRFYLQQFIVRLFGRDYLSMLQLPVGVDVSFPSEARYVYLGTFVYTLEGYDLMPSAVKRIDEFDAAQKLLKKKLGVDVQLYRAELIEHKEEKKK</sequence>
<dbReference type="Proteomes" id="UP000016646">
    <property type="component" value="Unassembled WGS sequence"/>
</dbReference>
<dbReference type="AlphaFoldDB" id="U1FL15"/>
<dbReference type="RefSeq" id="WP_021330565.1">
    <property type="nucleotide sequence ID" value="NZ_AUZJ01000042.1"/>
</dbReference>
<name>U1FL15_TRESO</name>
<evidence type="ECO:0000313" key="5">
    <source>
        <dbReference type="Proteomes" id="UP000016646"/>
    </source>
</evidence>
<dbReference type="OrthoDB" id="9970877at2"/>
<feature type="signal peptide" evidence="1">
    <location>
        <begin position="1"/>
        <end position="21"/>
    </location>
</feature>
<keyword evidence="1" id="KW-0732">Signal</keyword>
<organism evidence="2 4">
    <name type="scientific">Treponema socranskii subsp. socranskii VPI DR56BR1116 = ATCC 35536</name>
    <dbReference type="NCBI Taxonomy" id="1125725"/>
    <lineage>
        <taxon>Bacteria</taxon>
        <taxon>Pseudomonadati</taxon>
        <taxon>Spirochaetota</taxon>
        <taxon>Spirochaetia</taxon>
        <taxon>Spirochaetales</taxon>
        <taxon>Treponemataceae</taxon>
        <taxon>Treponema</taxon>
    </lineage>
</organism>
<accession>U1FL15</accession>
<feature type="chain" id="PRO_5004611032" description="Lipoprotein" evidence="1">
    <location>
        <begin position="22"/>
        <end position="199"/>
    </location>
</feature>
<comment type="caution">
    <text evidence="2">The sequence shown here is derived from an EMBL/GenBank/DDBJ whole genome shotgun (WGS) entry which is preliminary data.</text>
</comment>
<dbReference type="Proteomes" id="UP000016412">
    <property type="component" value="Unassembled WGS sequence"/>
</dbReference>
<gene>
    <name evidence="3" type="ORF">HMPREF0860_0508</name>
    <name evidence="2" type="ORF">HMPREF1325_1514</name>
</gene>
<dbReference type="EMBL" id="AVQI01000084">
    <property type="protein sequence ID" value="ERJ97707.1"/>
    <property type="molecule type" value="Genomic_DNA"/>
</dbReference>
<protein>
    <recommendedName>
        <fullName evidence="6">Lipoprotein</fullName>
    </recommendedName>
</protein>
<keyword evidence="5" id="KW-1185">Reference proteome</keyword>
<evidence type="ECO:0000256" key="1">
    <source>
        <dbReference type="SAM" id="SignalP"/>
    </source>
</evidence>
<reference evidence="4 5" key="1">
    <citation type="submission" date="2013-08" db="EMBL/GenBank/DDBJ databases">
        <authorList>
            <person name="Durkin A.S."/>
            <person name="Haft D.R."/>
            <person name="McCorrison J."/>
            <person name="Torralba M."/>
            <person name="Gillis M."/>
            <person name="Haft D.H."/>
            <person name="Methe B."/>
            <person name="Sutton G."/>
            <person name="Nelson K.E."/>
        </authorList>
    </citation>
    <scope>NUCLEOTIDE SEQUENCE [LARGE SCALE GENOMIC DNA]</scope>
    <source>
        <strain evidence="3 5">ATCC 35536</strain>
        <strain evidence="2 4">VPI DR56BR1116</strain>
    </source>
</reference>
<dbReference type="STRING" id="1125725.HMPREF1325_1514"/>
<evidence type="ECO:0000313" key="2">
    <source>
        <dbReference type="EMBL" id="ERF60513.1"/>
    </source>
</evidence>
<proteinExistence type="predicted"/>
<evidence type="ECO:0000313" key="4">
    <source>
        <dbReference type="Proteomes" id="UP000016412"/>
    </source>
</evidence>
<dbReference type="eggNOG" id="ENOG5031DNZ">
    <property type="taxonomic scope" value="Bacteria"/>
</dbReference>
<evidence type="ECO:0008006" key="6">
    <source>
        <dbReference type="Google" id="ProtNLM"/>
    </source>
</evidence>
<evidence type="ECO:0000313" key="3">
    <source>
        <dbReference type="EMBL" id="ERJ97707.1"/>
    </source>
</evidence>
<dbReference type="PATRIC" id="fig|1125725.3.peg.1527"/>